<dbReference type="OrthoDB" id="10531132at2759"/>
<name>A0A0C9YI57_9AGAM</name>
<organism evidence="1 2">
    <name type="scientific">Pisolithus microcarpus 441</name>
    <dbReference type="NCBI Taxonomy" id="765257"/>
    <lineage>
        <taxon>Eukaryota</taxon>
        <taxon>Fungi</taxon>
        <taxon>Dikarya</taxon>
        <taxon>Basidiomycota</taxon>
        <taxon>Agaricomycotina</taxon>
        <taxon>Agaricomycetes</taxon>
        <taxon>Agaricomycetidae</taxon>
        <taxon>Boletales</taxon>
        <taxon>Sclerodermatineae</taxon>
        <taxon>Pisolithaceae</taxon>
        <taxon>Pisolithus</taxon>
    </lineage>
</organism>
<accession>A0A0C9YI57</accession>
<keyword evidence="2" id="KW-1185">Reference proteome</keyword>
<proteinExistence type="predicted"/>
<protein>
    <submittedName>
        <fullName evidence="1">Uncharacterized protein</fullName>
    </submittedName>
</protein>
<dbReference type="AlphaFoldDB" id="A0A0C9YI57"/>
<dbReference type="HOGENOM" id="CLU_3015085_0_0_1"/>
<reference evidence="2" key="2">
    <citation type="submission" date="2015-01" db="EMBL/GenBank/DDBJ databases">
        <title>Evolutionary Origins and Diversification of the Mycorrhizal Mutualists.</title>
        <authorList>
            <consortium name="DOE Joint Genome Institute"/>
            <consortium name="Mycorrhizal Genomics Consortium"/>
            <person name="Kohler A."/>
            <person name="Kuo A."/>
            <person name="Nagy L.G."/>
            <person name="Floudas D."/>
            <person name="Copeland A."/>
            <person name="Barry K.W."/>
            <person name="Cichocki N."/>
            <person name="Veneault-Fourrey C."/>
            <person name="LaButti K."/>
            <person name="Lindquist E.A."/>
            <person name="Lipzen A."/>
            <person name="Lundell T."/>
            <person name="Morin E."/>
            <person name="Murat C."/>
            <person name="Riley R."/>
            <person name="Ohm R."/>
            <person name="Sun H."/>
            <person name="Tunlid A."/>
            <person name="Henrissat B."/>
            <person name="Grigoriev I.V."/>
            <person name="Hibbett D.S."/>
            <person name="Martin F."/>
        </authorList>
    </citation>
    <scope>NUCLEOTIDE SEQUENCE [LARGE SCALE GENOMIC DNA]</scope>
    <source>
        <strain evidence="2">441</strain>
    </source>
</reference>
<evidence type="ECO:0000313" key="2">
    <source>
        <dbReference type="Proteomes" id="UP000054018"/>
    </source>
</evidence>
<gene>
    <name evidence="1" type="ORF">PISMIDRAFT_677822</name>
</gene>
<evidence type="ECO:0000313" key="1">
    <source>
        <dbReference type="EMBL" id="KIK24745.1"/>
    </source>
</evidence>
<dbReference type="Proteomes" id="UP000054018">
    <property type="component" value="Unassembled WGS sequence"/>
</dbReference>
<reference evidence="1 2" key="1">
    <citation type="submission" date="2014-04" db="EMBL/GenBank/DDBJ databases">
        <authorList>
            <consortium name="DOE Joint Genome Institute"/>
            <person name="Kuo A."/>
            <person name="Kohler A."/>
            <person name="Costa M.D."/>
            <person name="Nagy L.G."/>
            <person name="Floudas D."/>
            <person name="Copeland A."/>
            <person name="Barry K.W."/>
            <person name="Cichocki N."/>
            <person name="Veneault-Fourrey C."/>
            <person name="LaButti K."/>
            <person name="Lindquist E.A."/>
            <person name="Lipzen A."/>
            <person name="Lundell T."/>
            <person name="Morin E."/>
            <person name="Murat C."/>
            <person name="Sun H."/>
            <person name="Tunlid A."/>
            <person name="Henrissat B."/>
            <person name="Grigoriev I.V."/>
            <person name="Hibbett D.S."/>
            <person name="Martin F."/>
            <person name="Nordberg H.P."/>
            <person name="Cantor M.N."/>
            <person name="Hua S.X."/>
        </authorList>
    </citation>
    <scope>NUCLEOTIDE SEQUENCE [LARGE SCALE GENOMIC DNA]</scope>
    <source>
        <strain evidence="1 2">441</strain>
    </source>
</reference>
<dbReference type="EMBL" id="KN833713">
    <property type="protein sequence ID" value="KIK24745.1"/>
    <property type="molecule type" value="Genomic_DNA"/>
</dbReference>
<sequence>MYRGVFPYFSKPPLTANVWYKGTWTVEPKFCSASRSVADDDTIMRKMIAKIISMSM</sequence>